<sequence>MGGNPYDPLTTTNSQQELIMAGANLNASCAHPERHATVQQIMRWRPPPKWQGQWNTLTFFPLQRIAGKWLIQAGFEPGQRVRITVEHGRLVVTPD</sequence>
<protein>
    <submittedName>
        <fullName evidence="2">Type I addiction module toxin, SymE family</fullName>
    </submittedName>
</protein>
<evidence type="ECO:0000313" key="3">
    <source>
        <dbReference type="Proteomes" id="UP001386437"/>
    </source>
</evidence>
<dbReference type="Pfam" id="PF08845">
    <property type="entry name" value="SymE_toxin"/>
    <property type="match status" value="1"/>
</dbReference>
<dbReference type="RefSeq" id="WP_336602832.1">
    <property type="nucleotide sequence ID" value="NZ_JACFYJ010000177.1"/>
</dbReference>
<dbReference type="Proteomes" id="UP001386437">
    <property type="component" value="Unassembled WGS sequence"/>
</dbReference>
<comment type="caution">
    <text evidence="2">The sequence shown here is derived from an EMBL/GenBank/DDBJ whole genome shotgun (WGS) entry which is preliminary data.</text>
</comment>
<reference evidence="2 3" key="1">
    <citation type="journal article" date="2022" name="Arch. Microbiol.">
        <title>Paraburkholderia bengalensis sp. nov. isolated from roots of Oryza sativa, IR64.</title>
        <authorList>
            <person name="Nag P."/>
            <person name="Mondal N."/>
            <person name="Sarkar J."/>
            <person name="Das S."/>
        </authorList>
    </citation>
    <scope>NUCLEOTIDE SEQUENCE [LARGE SCALE GENOMIC DNA]</scope>
    <source>
        <strain evidence="2 3">IR64_4_BI</strain>
    </source>
</reference>
<dbReference type="InterPro" id="IPR014944">
    <property type="entry name" value="Toxin_SymE-like"/>
</dbReference>
<organism evidence="2 3">
    <name type="scientific">Paraburkholderia bengalensis</name>
    <dbReference type="NCBI Taxonomy" id="2747562"/>
    <lineage>
        <taxon>Bacteria</taxon>
        <taxon>Pseudomonadati</taxon>
        <taxon>Pseudomonadota</taxon>
        <taxon>Betaproteobacteria</taxon>
        <taxon>Burkholderiales</taxon>
        <taxon>Burkholderiaceae</taxon>
        <taxon>Paraburkholderia</taxon>
    </lineage>
</organism>
<evidence type="ECO:0000259" key="1">
    <source>
        <dbReference type="Pfam" id="PF08845"/>
    </source>
</evidence>
<name>A0ABU8J5X6_9BURK</name>
<gene>
    <name evidence="2" type="ORF">H3V53_41305</name>
</gene>
<accession>A0ABU8J5X6</accession>
<keyword evidence="3" id="KW-1185">Reference proteome</keyword>
<feature type="domain" description="Toxin SymE-like" evidence="1">
    <location>
        <begin position="64"/>
        <end position="94"/>
    </location>
</feature>
<proteinExistence type="predicted"/>
<evidence type="ECO:0000313" key="2">
    <source>
        <dbReference type="EMBL" id="MEI6003291.1"/>
    </source>
</evidence>
<dbReference type="EMBL" id="JACFYJ010000177">
    <property type="protein sequence ID" value="MEI6003291.1"/>
    <property type="molecule type" value="Genomic_DNA"/>
</dbReference>